<dbReference type="PANTHER" id="PTHR11592">
    <property type="entry name" value="GLUTATHIONE PEROXIDASE"/>
    <property type="match status" value="1"/>
</dbReference>
<evidence type="ECO:0000256" key="5">
    <source>
        <dbReference type="RuleBase" id="RU000499"/>
    </source>
</evidence>
<dbReference type="RefSeq" id="WP_184404616.1">
    <property type="nucleotide sequence ID" value="NZ_JACHHJ010000003.1"/>
</dbReference>
<comment type="caution">
    <text evidence="6">The sequence shown here is derived from an EMBL/GenBank/DDBJ whole genome shotgun (WGS) entry which is preliminary data.</text>
</comment>
<protein>
    <recommendedName>
        <fullName evidence="5">Glutathione peroxidase</fullName>
    </recommendedName>
</protein>
<evidence type="ECO:0000313" key="6">
    <source>
        <dbReference type="EMBL" id="MBB6450560.1"/>
    </source>
</evidence>
<dbReference type="PRINTS" id="PR01011">
    <property type="entry name" value="GLUTPROXDASE"/>
</dbReference>
<sequence length="164" mass="18592">MSTNSGLYRMNVTKANGEEISLGEYRGNVLLIVNVASECGFTPQYEQLQDIYEEYRDRGFEILAFPSNDFGGQEPGSNEEIASFCEGEYGVEFEVFDKVHARGQAQHPLYQWLIDKTNPGGQIDWNFEKFIISRSGEILGSFKSSTKPDDPQITQMIERGLEQE</sequence>
<name>A0A841PP65_9BACL</name>
<dbReference type="PROSITE" id="PS51355">
    <property type="entry name" value="GLUTATHIONE_PEROXID_3"/>
    <property type="match status" value="1"/>
</dbReference>
<feature type="active site" evidence="4">
    <location>
        <position position="39"/>
    </location>
</feature>
<dbReference type="GO" id="GO:0034599">
    <property type="term" value="P:cellular response to oxidative stress"/>
    <property type="evidence" value="ECO:0007669"/>
    <property type="project" value="TreeGrafter"/>
</dbReference>
<dbReference type="Pfam" id="PF00255">
    <property type="entry name" value="GSHPx"/>
    <property type="match status" value="1"/>
</dbReference>
<dbReference type="PROSITE" id="PS00460">
    <property type="entry name" value="GLUTATHIONE_PEROXID_1"/>
    <property type="match status" value="1"/>
</dbReference>
<dbReference type="Proteomes" id="UP000568839">
    <property type="component" value="Unassembled WGS sequence"/>
</dbReference>
<organism evidence="6 7">
    <name type="scientific">Geomicrobium halophilum</name>
    <dbReference type="NCBI Taxonomy" id="549000"/>
    <lineage>
        <taxon>Bacteria</taxon>
        <taxon>Bacillati</taxon>
        <taxon>Bacillota</taxon>
        <taxon>Bacilli</taxon>
        <taxon>Bacillales</taxon>
        <taxon>Geomicrobium</taxon>
    </lineage>
</organism>
<dbReference type="Gene3D" id="3.40.30.10">
    <property type="entry name" value="Glutaredoxin"/>
    <property type="match status" value="1"/>
</dbReference>
<dbReference type="PANTHER" id="PTHR11592:SF78">
    <property type="entry name" value="GLUTATHIONE PEROXIDASE"/>
    <property type="match status" value="1"/>
</dbReference>
<reference evidence="6 7" key="1">
    <citation type="submission" date="2020-08" db="EMBL/GenBank/DDBJ databases">
        <title>Genomic Encyclopedia of Type Strains, Phase IV (KMG-IV): sequencing the most valuable type-strain genomes for metagenomic binning, comparative biology and taxonomic classification.</title>
        <authorList>
            <person name="Goeker M."/>
        </authorList>
    </citation>
    <scope>NUCLEOTIDE SEQUENCE [LARGE SCALE GENOMIC DNA]</scope>
    <source>
        <strain evidence="6 7">DSM 21769</strain>
    </source>
</reference>
<evidence type="ECO:0000256" key="3">
    <source>
        <dbReference type="ARBA" id="ARBA00023002"/>
    </source>
</evidence>
<keyword evidence="2 5" id="KW-0575">Peroxidase</keyword>
<dbReference type="SUPFAM" id="SSF52833">
    <property type="entry name" value="Thioredoxin-like"/>
    <property type="match status" value="1"/>
</dbReference>
<dbReference type="EMBL" id="JACHHJ010000003">
    <property type="protein sequence ID" value="MBB6450560.1"/>
    <property type="molecule type" value="Genomic_DNA"/>
</dbReference>
<dbReference type="GO" id="GO:0004601">
    <property type="term" value="F:peroxidase activity"/>
    <property type="evidence" value="ECO:0007669"/>
    <property type="project" value="UniProtKB-KW"/>
</dbReference>
<proteinExistence type="inferred from homology"/>
<evidence type="ECO:0000256" key="4">
    <source>
        <dbReference type="PIRSR" id="PIRSR000303-1"/>
    </source>
</evidence>
<evidence type="ECO:0000256" key="1">
    <source>
        <dbReference type="ARBA" id="ARBA00006926"/>
    </source>
</evidence>
<evidence type="ECO:0000313" key="7">
    <source>
        <dbReference type="Proteomes" id="UP000568839"/>
    </source>
</evidence>
<evidence type="ECO:0000256" key="2">
    <source>
        <dbReference type="ARBA" id="ARBA00022559"/>
    </source>
</evidence>
<dbReference type="InterPro" id="IPR036249">
    <property type="entry name" value="Thioredoxin-like_sf"/>
</dbReference>
<dbReference type="CDD" id="cd00340">
    <property type="entry name" value="GSH_Peroxidase"/>
    <property type="match status" value="1"/>
</dbReference>
<dbReference type="AlphaFoldDB" id="A0A841PP65"/>
<dbReference type="FunFam" id="3.40.30.10:FF:000010">
    <property type="entry name" value="Glutathione peroxidase"/>
    <property type="match status" value="1"/>
</dbReference>
<accession>A0A841PP65</accession>
<gene>
    <name evidence="6" type="ORF">HNR44_002543</name>
</gene>
<dbReference type="InterPro" id="IPR029759">
    <property type="entry name" value="GPX_AS"/>
</dbReference>
<keyword evidence="3 5" id="KW-0560">Oxidoreductase</keyword>
<dbReference type="PIRSF" id="PIRSF000303">
    <property type="entry name" value="Glutathion_perox"/>
    <property type="match status" value="1"/>
</dbReference>
<dbReference type="InterPro" id="IPR000889">
    <property type="entry name" value="Glutathione_peroxidase"/>
</dbReference>
<comment type="similarity">
    <text evidence="1 5">Belongs to the glutathione peroxidase family.</text>
</comment>
<keyword evidence="7" id="KW-1185">Reference proteome</keyword>